<dbReference type="AlphaFoldDB" id="A0A0C9U790"/>
<dbReference type="GO" id="GO:0043531">
    <property type="term" value="F:ADP binding"/>
    <property type="evidence" value="ECO:0007669"/>
    <property type="project" value="InterPro"/>
</dbReference>
<dbReference type="PRINTS" id="PR00364">
    <property type="entry name" value="DISEASERSIST"/>
</dbReference>
<proteinExistence type="predicted"/>
<keyword evidence="1" id="KW-0802">TPR repeat</keyword>
<dbReference type="SUPFAM" id="SSF48452">
    <property type="entry name" value="TPR-like"/>
    <property type="match status" value="2"/>
</dbReference>
<dbReference type="SUPFAM" id="SSF52540">
    <property type="entry name" value="P-loop containing nucleoside triphosphate hydrolases"/>
    <property type="match status" value="1"/>
</dbReference>
<dbReference type="EMBL" id="KN837157">
    <property type="protein sequence ID" value="KIJ38843.1"/>
    <property type="molecule type" value="Genomic_DNA"/>
</dbReference>
<feature type="region of interest" description="Disordered" evidence="3">
    <location>
        <begin position="1"/>
        <end position="26"/>
    </location>
</feature>
<dbReference type="Pfam" id="PF13374">
    <property type="entry name" value="TPR_10"/>
    <property type="match status" value="3"/>
</dbReference>
<evidence type="ECO:0000256" key="3">
    <source>
        <dbReference type="SAM" id="MobiDB-lite"/>
    </source>
</evidence>
<dbReference type="Pfam" id="PF13424">
    <property type="entry name" value="TPR_12"/>
    <property type="match status" value="2"/>
</dbReference>
<organism evidence="5 6">
    <name type="scientific">Sphaerobolus stellatus (strain SS14)</name>
    <dbReference type="NCBI Taxonomy" id="990650"/>
    <lineage>
        <taxon>Eukaryota</taxon>
        <taxon>Fungi</taxon>
        <taxon>Dikarya</taxon>
        <taxon>Basidiomycota</taxon>
        <taxon>Agaricomycotina</taxon>
        <taxon>Agaricomycetes</taxon>
        <taxon>Phallomycetidae</taxon>
        <taxon>Geastrales</taxon>
        <taxon>Sphaerobolaceae</taxon>
        <taxon>Sphaerobolus</taxon>
    </lineage>
</organism>
<feature type="repeat" description="TPR" evidence="1">
    <location>
        <begin position="795"/>
        <end position="828"/>
    </location>
</feature>
<gene>
    <name evidence="5" type="ORF">M422DRAFT_258490</name>
</gene>
<feature type="repeat" description="TPR" evidence="1">
    <location>
        <begin position="835"/>
        <end position="868"/>
    </location>
</feature>
<evidence type="ECO:0000259" key="4">
    <source>
        <dbReference type="Pfam" id="PF13401"/>
    </source>
</evidence>
<feature type="coiled-coil region" evidence="2">
    <location>
        <begin position="691"/>
        <end position="791"/>
    </location>
</feature>
<keyword evidence="2" id="KW-0175">Coiled coil</keyword>
<dbReference type="InterPro" id="IPR019734">
    <property type="entry name" value="TPR_rpt"/>
</dbReference>
<dbReference type="InterPro" id="IPR049945">
    <property type="entry name" value="AAA_22"/>
</dbReference>
<keyword evidence="6" id="KW-1185">Reference proteome</keyword>
<dbReference type="PROSITE" id="PS50005">
    <property type="entry name" value="TPR"/>
    <property type="match status" value="7"/>
</dbReference>
<feature type="repeat" description="TPR" evidence="1">
    <location>
        <begin position="875"/>
        <end position="908"/>
    </location>
</feature>
<dbReference type="HOGENOM" id="CLU_006580_1_0_1"/>
<feature type="repeat" description="TPR" evidence="1">
    <location>
        <begin position="755"/>
        <end position="788"/>
    </location>
</feature>
<reference evidence="5 6" key="1">
    <citation type="submission" date="2014-06" db="EMBL/GenBank/DDBJ databases">
        <title>Evolutionary Origins and Diversification of the Mycorrhizal Mutualists.</title>
        <authorList>
            <consortium name="DOE Joint Genome Institute"/>
            <consortium name="Mycorrhizal Genomics Consortium"/>
            <person name="Kohler A."/>
            <person name="Kuo A."/>
            <person name="Nagy L.G."/>
            <person name="Floudas D."/>
            <person name="Copeland A."/>
            <person name="Barry K.W."/>
            <person name="Cichocki N."/>
            <person name="Veneault-Fourrey C."/>
            <person name="LaButti K."/>
            <person name="Lindquist E.A."/>
            <person name="Lipzen A."/>
            <person name="Lundell T."/>
            <person name="Morin E."/>
            <person name="Murat C."/>
            <person name="Riley R."/>
            <person name="Ohm R."/>
            <person name="Sun H."/>
            <person name="Tunlid A."/>
            <person name="Henrissat B."/>
            <person name="Grigoriev I.V."/>
            <person name="Hibbett D.S."/>
            <person name="Martin F."/>
        </authorList>
    </citation>
    <scope>NUCLEOTIDE SEQUENCE [LARGE SCALE GENOMIC DNA]</scope>
    <source>
        <strain evidence="5 6">SS14</strain>
    </source>
</reference>
<dbReference type="SMART" id="SM00028">
    <property type="entry name" value="TPR"/>
    <property type="match status" value="9"/>
</dbReference>
<evidence type="ECO:0000256" key="1">
    <source>
        <dbReference type="PROSITE-ProRule" id="PRU00339"/>
    </source>
</evidence>
<name>A0A0C9U790_SPHS4</name>
<dbReference type="InterPro" id="IPR011990">
    <property type="entry name" value="TPR-like_helical_dom_sf"/>
</dbReference>
<accession>A0A0C9U790</accession>
<feature type="repeat" description="TPR" evidence="1">
    <location>
        <begin position="715"/>
        <end position="748"/>
    </location>
</feature>
<dbReference type="InterPro" id="IPR027417">
    <property type="entry name" value="P-loop_NTPase"/>
</dbReference>
<feature type="domain" description="ORC1/DEAH AAA+ ATPase" evidence="4">
    <location>
        <begin position="248"/>
        <end position="355"/>
    </location>
</feature>
<feature type="compositionally biased region" description="Basic residues" evidence="3">
    <location>
        <begin position="1"/>
        <end position="11"/>
    </location>
</feature>
<dbReference type="Gene3D" id="3.40.50.300">
    <property type="entry name" value="P-loop containing nucleotide triphosphate hydrolases"/>
    <property type="match status" value="1"/>
</dbReference>
<sequence>MFKKLKTKFRSSHGTTSSTSDHARTTDSVLPTMQIPQATLHQTPSASTPIPVLSTVDTVLVILEDVGKLVQRFPYIEGIAGILSGVIRIRQEMKDAEDYCKEVIDNVVDLSGEILLEFQRIPESMGKDHNLQHDLEEYSKFLNEVHHDIEKYWEAYQRRNPLVKWIYRQPETIMKLEKKTIKLKEKYESRVLFNIATIVNTLQNVSHSTSAGPSPPWTPIPFPGFMLGRESEMENMLSHMRVNKPLRIAILGPGGMGKTTLALHFLHTGSVMNAYPSQLFISCEGRNSLDEMLLDIAEQVGIPSEQRKEYLQNQILGALKKLPTIICIDNLETLWEPATLRTITEGFLNHLSSIQTLGLIVTIRGNQRPNGVSWPQPLLKPLPALKIESSLKTFEMIVGIQPDENVQRLLKEVEGIPLAITLISNLIRDEAESPEALWSRWQKEKTNVLETGQDRKSSLTISINLSFNSPRMTEDARELLHLLSFLPDGFSNVNQMQEDIQRYIPQFRQALTVLKSVALVEIDQQLQRIHVLSPIKHFTLESASYFRLQKPTTEFFVDLLSKYQDKTSVQAHQIITPEFYNISYLLNGSYDGGQLELDIIQATINWTNWAIYLGRPLDKLITRAIENADITNLKADCYFALGQMCMYKNSVNNAEIAFQNALEHHMQAHDDIGQANDLQKIGELYMHRGQLEEAEKSFQDALELYKQAQSVLGQANDLQYLGKLYMRRDQLEEAEKSFKDALELHKQAQDVLGQANDLQALGILYMHRDQLEEAEKSFQDALELHKQAQDVHGQANDFLNLGRLYMCRYQLGEAEKSFQDALKLHKQAQDVLGQAYDLWDFGKLYMCRDQLEKAEKSFQDALELHKQGQDVLGQANDLQNLGELYMHRYQLEEAEKSFQDALELHKQAQAVIGQANDLWNLGRLYMHQDQLEEAEKSFQDALELYKQALSVLGQANTYQDLGRLYMHSDQNNQAETSLNTALALYKQINRQNGEASVLKLLSQLGIQT</sequence>
<dbReference type="Pfam" id="PF13401">
    <property type="entry name" value="AAA_22"/>
    <property type="match status" value="1"/>
</dbReference>
<dbReference type="OrthoDB" id="431454at2759"/>
<feature type="repeat" description="TPR" evidence="1">
    <location>
        <begin position="915"/>
        <end position="948"/>
    </location>
</feature>
<dbReference type="Gene3D" id="1.25.40.10">
    <property type="entry name" value="Tetratricopeptide repeat domain"/>
    <property type="match status" value="2"/>
</dbReference>
<feature type="repeat" description="TPR" evidence="1">
    <location>
        <begin position="675"/>
        <end position="708"/>
    </location>
</feature>
<evidence type="ECO:0000256" key="2">
    <source>
        <dbReference type="SAM" id="Coils"/>
    </source>
</evidence>
<evidence type="ECO:0000313" key="5">
    <source>
        <dbReference type="EMBL" id="KIJ38843.1"/>
    </source>
</evidence>
<dbReference type="Proteomes" id="UP000054279">
    <property type="component" value="Unassembled WGS sequence"/>
</dbReference>
<protein>
    <recommendedName>
        <fullName evidence="4">ORC1/DEAH AAA+ ATPase domain-containing protein</fullName>
    </recommendedName>
</protein>
<dbReference type="PANTHER" id="PTHR47691:SF3">
    <property type="entry name" value="HTH-TYPE TRANSCRIPTIONAL REGULATOR RV0890C-RELATED"/>
    <property type="match status" value="1"/>
</dbReference>
<dbReference type="PANTHER" id="PTHR47691">
    <property type="entry name" value="REGULATOR-RELATED"/>
    <property type="match status" value="1"/>
</dbReference>
<evidence type="ECO:0000313" key="6">
    <source>
        <dbReference type="Proteomes" id="UP000054279"/>
    </source>
</evidence>